<sequence>MRSGSLLWHLQDDICTLLQMIHWLTIDIAILSSKG</sequence>
<dbReference type="EMBL" id="GBRH01174834">
    <property type="protein sequence ID" value="JAE23062.1"/>
    <property type="molecule type" value="Transcribed_RNA"/>
</dbReference>
<reference evidence="1" key="1">
    <citation type="submission" date="2014-09" db="EMBL/GenBank/DDBJ databases">
        <authorList>
            <person name="Magalhaes I.L.F."/>
            <person name="Oliveira U."/>
            <person name="Santos F.R."/>
            <person name="Vidigal T.H.D.A."/>
            <person name="Brescovit A.D."/>
            <person name="Santos A.J."/>
        </authorList>
    </citation>
    <scope>NUCLEOTIDE SEQUENCE</scope>
    <source>
        <tissue evidence="1">Shoot tissue taken approximately 20 cm above the soil surface</tissue>
    </source>
</reference>
<evidence type="ECO:0000313" key="1">
    <source>
        <dbReference type="EMBL" id="JAE23062.1"/>
    </source>
</evidence>
<proteinExistence type="predicted"/>
<organism evidence="1">
    <name type="scientific">Arundo donax</name>
    <name type="common">Giant reed</name>
    <name type="synonym">Donax arundinaceus</name>
    <dbReference type="NCBI Taxonomy" id="35708"/>
    <lineage>
        <taxon>Eukaryota</taxon>
        <taxon>Viridiplantae</taxon>
        <taxon>Streptophyta</taxon>
        <taxon>Embryophyta</taxon>
        <taxon>Tracheophyta</taxon>
        <taxon>Spermatophyta</taxon>
        <taxon>Magnoliopsida</taxon>
        <taxon>Liliopsida</taxon>
        <taxon>Poales</taxon>
        <taxon>Poaceae</taxon>
        <taxon>PACMAD clade</taxon>
        <taxon>Arundinoideae</taxon>
        <taxon>Arundineae</taxon>
        <taxon>Arundo</taxon>
    </lineage>
</organism>
<protein>
    <submittedName>
        <fullName evidence="1">Uncharacterized protein</fullName>
    </submittedName>
</protein>
<reference evidence="1" key="2">
    <citation type="journal article" date="2015" name="Data Brief">
        <title>Shoot transcriptome of the giant reed, Arundo donax.</title>
        <authorList>
            <person name="Barrero R.A."/>
            <person name="Guerrero F.D."/>
            <person name="Moolhuijzen P."/>
            <person name="Goolsby J.A."/>
            <person name="Tidwell J."/>
            <person name="Bellgard S.E."/>
            <person name="Bellgard M.I."/>
        </authorList>
    </citation>
    <scope>NUCLEOTIDE SEQUENCE</scope>
    <source>
        <tissue evidence="1">Shoot tissue taken approximately 20 cm above the soil surface</tissue>
    </source>
</reference>
<name>A0A0A9GEZ1_ARUDO</name>
<accession>A0A0A9GEZ1</accession>
<dbReference type="AlphaFoldDB" id="A0A0A9GEZ1"/>